<dbReference type="Proteomes" id="UP000029080">
    <property type="component" value="Unassembled WGS sequence"/>
</dbReference>
<keyword evidence="2" id="KW-1185">Reference proteome</keyword>
<name>A0A087EDA5_9BIFI</name>
<evidence type="ECO:0000313" key="1">
    <source>
        <dbReference type="EMBL" id="KFJ05756.1"/>
    </source>
</evidence>
<proteinExistence type="predicted"/>
<dbReference type="EMBL" id="JGZU01000012">
    <property type="protein sequence ID" value="KFJ05756.1"/>
    <property type="molecule type" value="Genomic_DNA"/>
</dbReference>
<accession>A0A087EDA5</accession>
<dbReference type="AlphaFoldDB" id="A0A087EDA5"/>
<organism evidence="1 2">
    <name type="scientific">Bifidobacterium tsurumiense</name>
    <dbReference type="NCBI Taxonomy" id="356829"/>
    <lineage>
        <taxon>Bacteria</taxon>
        <taxon>Bacillati</taxon>
        <taxon>Actinomycetota</taxon>
        <taxon>Actinomycetes</taxon>
        <taxon>Bifidobacteriales</taxon>
        <taxon>Bifidobacteriaceae</taxon>
        <taxon>Bifidobacterium</taxon>
    </lineage>
</organism>
<protein>
    <submittedName>
        <fullName evidence="1">Uncharacterized protein</fullName>
    </submittedName>
</protein>
<reference evidence="1 2" key="1">
    <citation type="submission" date="2014-03" db="EMBL/GenBank/DDBJ databases">
        <title>Genomics of Bifidobacteria.</title>
        <authorList>
            <person name="Ventura M."/>
            <person name="Milani C."/>
            <person name="Lugli G.A."/>
        </authorList>
    </citation>
    <scope>NUCLEOTIDE SEQUENCE [LARGE SCALE GENOMIC DNA]</scope>
    <source>
        <strain evidence="1 2">JCM 13495</strain>
    </source>
</reference>
<evidence type="ECO:0000313" key="2">
    <source>
        <dbReference type="Proteomes" id="UP000029080"/>
    </source>
</evidence>
<sequence length="353" mass="40083">MLHRGLAVIMHIPFRMIRDKLTGWCHMLPQHIHHNRIAQQFRLRKRPACYAANMGIKLIDRTCLYGVMPRIMRPRSQLVDYDTTFGGHEQLNRKNAGELEATGQAHGQTPGLLGDRSIHSSRSDRHMQDIIAMFIAHDGECHIFIAIAAHQDGRLESEIHEAFQYGRWHAALFATGLNLMHILLSAQYRLAVPVISASTCFQYCRKTDLFECGMEFINAIHLSPRGRRSAMIVNELLLVHAVLRDAQQISALRHSNRSANGVDCIGIDIFKFIRDDITALSQFTNRSIIVIIGSYLEIGDLRGRAILGRIENTDSEPHIFCRKGHHSSKLSSADDTDRRTRHQLLDSTLGFLR</sequence>
<gene>
    <name evidence="1" type="ORF">BITS_1753</name>
</gene>
<comment type="caution">
    <text evidence="1">The sequence shown here is derived from an EMBL/GenBank/DDBJ whole genome shotgun (WGS) entry which is preliminary data.</text>
</comment>